<name>A0AAV7VPB6_PLEWA</name>
<sequence length="240" mass="28177">MQNVTPPPFFLSSPGEPVFRWAKWKKMFMHYARVCGPMLSAKKKHALLMHCLGGEGQEVEENLPDLRSEEVRNLNEFEMCILKLDKHYLPRVSMIMERYYFGKREQGKDESVEEYITRLRKLTALCKFGSLINERICDQFVLKCSSDKIREKLWLKDELPLEEGIRVAKRVEHILKCVRELSAVENKELSENRKIEEVECEVKARKQYVGRKKKSCLDSKGSVSDVEIVDIKRMQVIVRH</sequence>
<dbReference type="PANTHER" id="PTHR33198:SF20">
    <property type="entry name" value="RETROTRANSPOSON GAG DOMAIN-CONTAINING PROTEIN"/>
    <property type="match status" value="1"/>
</dbReference>
<organism evidence="1 2">
    <name type="scientific">Pleurodeles waltl</name>
    <name type="common">Iberian ribbed newt</name>
    <dbReference type="NCBI Taxonomy" id="8319"/>
    <lineage>
        <taxon>Eukaryota</taxon>
        <taxon>Metazoa</taxon>
        <taxon>Chordata</taxon>
        <taxon>Craniata</taxon>
        <taxon>Vertebrata</taxon>
        <taxon>Euteleostomi</taxon>
        <taxon>Amphibia</taxon>
        <taxon>Batrachia</taxon>
        <taxon>Caudata</taxon>
        <taxon>Salamandroidea</taxon>
        <taxon>Salamandridae</taxon>
        <taxon>Pleurodelinae</taxon>
        <taxon>Pleurodeles</taxon>
    </lineage>
</organism>
<comment type="caution">
    <text evidence="1">The sequence shown here is derived from an EMBL/GenBank/DDBJ whole genome shotgun (WGS) entry which is preliminary data.</text>
</comment>
<dbReference type="AlphaFoldDB" id="A0AAV7VPB6"/>
<evidence type="ECO:0000313" key="2">
    <source>
        <dbReference type="Proteomes" id="UP001066276"/>
    </source>
</evidence>
<protein>
    <recommendedName>
        <fullName evidence="3">Retrotransposon gag domain-containing protein</fullName>
    </recommendedName>
</protein>
<dbReference type="Proteomes" id="UP001066276">
    <property type="component" value="Chromosome 2_1"/>
</dbReference>
<proteinExistence type="predicted"/>
<gene>
    <name evidence="1" type="ORF">NDU88_007295</name>
</gene>
<reference evidence="1" key="1">
    <citation type="journal article" date="2022" name="bioRxiv">
        <title>Sequencing and chromosome-scale assembly of the giantPleurodeles waltlgenome.</title>
        <authorList>
            <person name="Brown T."/>
            <person name="Elewa A."/>
            <person name="Iarovenko S."/>
            <person name="Subramanian E."/>
            <person name="Araus A.J."/>
            <person name="Petzold A."/>
            <person name="Susuki M."/>
            <person name="Suzuki K.-i.T."/>
            <person name="Hayashi T."/>
            <person name="Toyoda A."/>
            <person name="Oliveira C."/>
            <person name="Osipova E."/>
            <person name="Leigh N.D."/>
            <person name="Simon A."/>
            <person name="Yun M.H."/>
        </authorList>
    </citation>
    <scope>NUCLEOTIDE SEQUENCE</scope>
    <source>
        <strain evidence="1">20211129_DDA</strain>
        <tissue evidence="1">Liver</tissue>
    </source>
</reference>
<dbReference type="PANTHER" id="PTHR33198">
    <property type="entry name" value="ANK_REP_REGION DOMAIN-CONTAINING PROTEIN-RELATED"/>
    <property type="match status" value="1"/>
</dbReference>
<accession>A0AAV7VPB6</accession>
<evidence type="ECO:0008006" key="3">
    <source>
        <dbReference type="Google" id="ProtNLM"/>
    </source>
</evidence>
<evidence type="ECO:0000313" key="1">
    <source>
        <dbReference type="EMBL" id="KAJ1203510.1"/>
    </source>
</evidence>
<keyword evidence="2" id="KW-1185">Reference proteome</keyword>
<dbReference type="EMBL" id="JANPWB010000003">
    <property type="protein sequence ID" value="KAJ1203510.1"/>
    <property type="molecule type" value="Genomic_DNA"/>
</dbReference>